<feature type="domain" description="DUF4780" evidence="1">
    <location>
        <begin position="857"/>
        <end position="1008"/>
    </location>
</feature>
<evidence type="ECO:0000313" key="3">
    <source>
        <dbReference type="Proteomes" id="UP000015103"/>
    </source>
</evidence>
<proteinExistence type="predicted"/>
<accession>T1IBZ3</accession>
<dbReference type="Proteomes" id="UP000015103">
    <property type="component" value="Unassembled WGS sequence"/>
</dbReference>
<protein>
    <submittedName>
        <fullName evidence="2">DUF4780 domain-containing protein</fullName>
    </submittedName>
</protein>
<reference evidence="2" key="1">
    <citation type="submission" date="2015-05" db="UniProtKB">
        <authorList>
            <consortium name="EnsemblMetazoa"/>
        </authorList>
    </citation>
    <scope>IDENTIFICATION</scope>
</reference>
<dbReference type="InterPro" id="IPR031961">
    <property type="entry name" value="DUF4780"/>
</dbReference>
<dbReference type="Pfam" id="PF16012">
    <property type="entry name" value="DUF4780"/>
    <property type="match status" value="1"/>
</dbReference>
<dbReference type="InParanoid" id="T1IBZ3"/>
<dbReference type="HOGENOM" id="CLU_295668_0_0_1"/>
<name>T1IBZ3_RHOPR</name>
<evidence type="ECO:0000259" key="1">
    <source>
        <dbReference type="Pfam" id="PF16012"/>
    </source>
</evidence>
<organism evidence="2 3">
    <name type="scientific">Rhodnius prolixus</name>
    <name type="common">Triatomid bug</name>
    <dbReference type="NCBI Taxonomy" id="13249"/>
    <lineage>
        <taxon>Eukaryota</taxon>
        <taxon>Metazoa</taxon>
        <taxon>Ecdysozoa</taxon>
        <taxon>Arthropoda</taxon>
        <taxon>Hexapoda</taxon>
        <taxon>Insecta</taxon>
        <taxon>Pterygota</taxon>
        <taxon>Neoptera</taxon>
        <taxon>Paraneoptera</taxon>
        <taxon>Hemiptera</taxon>
        <taxon>Heteroptera</taxon>
        <taxon>Panheteroptera</taxon>
        <taxon>Cimicomorpha</taxon>
        <taxon>Reduviidae</taxon>
        <taxon>Triatominae</taxon>
        <taxon>Rhodnius</taxon>
    </lineage>
</organism>
<sequence>MRGSVTGDRLFPSYSWERDYMNTQNNYLNSTREVASANSLNSNSTLNVKKPVLTVVREDTMVYSVISSQPIDEIRNLAVSGENALMSSLSSNTTQVKDKYSQDNISKSDYISITNETIQKGVHKRPSGATRRKLRKLRRKALLEDSLTTSHLPVSSESCNIPAIQALPENLIVSNFLQNEPNAPVESFRNKPPEIGIATTVIHSTVEGPGIEHLTRKLSGAARRRLRRLKQEIALKGSEAETVHPKSSITSDVANKTLPEKLYSPNVSQNISRDVKEVCQNSFNDSSLSLRSEPVVWDWSHGKNPKLKLDYFQDSDNISNHSFNCNPYENAPCSYNFGERKLSNQSILNSEDLALQNNARRMKETRTLAAISEGSCPNGPVVWDWSHQSNPVLFESFFKKKTEHVSHQNYADGFELTNQCYLSLSNESVKTSTVSCMSNLNVAGENNSAKIPLYRSKDHKNYADALELTNQCYSSLSNESVKESTVSFRTNLNDASENTSVRRIASNRSKAHENYADALELTDQYCSTLNNESVKENAVSCRTNLNVAGGNHSARLPLYRSKAHKNYADSSELTNQCYSSLNYESVRENSVSCRTSLNVAGGNHSARLPLYRIKDHKNYADSSELTNQCYSSLNNVSVKENAVSCSTNLNVAGGNHSARLPLYRIKDHKNYADSSELTNQCYSSLNNESVKENAASCRTNLNVAGGNHSARLPLYRSKDHKNYADPSELTNQCYSSLNNESVIESTVSCGPNPINAVESKSPSRKPIYQIKPIEKKELYQGSLSVNSINECCSKSTTVTSQKPDIRTLNDSKKETNVEHPSVACCDSTQSTSSLNTNLKKNGNQNEVISQKLRDFVLIATDDYPQTKITEELQNQILLTLMSKIDSVKPKKAALCFIGYSIHMGALKISCADLYSKEWLQRVVPSCIPWTGAKLRVIGPEILLKPIRVSVRIPDRILTSKQILSYIALQNKDVDTSGWKVEKAKEEEGGQQLIIVMDESSWAAVMYHKAALYVNHDLVTLERL</sequence>
<keyword evidence="3" id="KW-1185">Reference proteome</keyword>
<dbReference type="AlphaFoldDB" id="T1IBZ3"/>
<dbReference type="EnsemblMetazoa" id="RPRC013813-RA">
    <property type="protein sequence ID" value="RPRC013813-PA"/>
    <property type="gene ID" value="RPRC013813"/>
</dbReference>
<dbReference type="VEuPathDB" id="VectorBase:RPRC013813"/>
<evidence type="ECO:0000313" key="2">
    <source>
        <dbReference type="EnsemblMetazoa" id="RPRC013813-PA"/>
    </source>
</evidence>
<dbReference type="EMBL" id="ACPB03012392">
    <property type="status" value="NOT_ANNOTATED_CDS"/>
    <property type="molecule type" value="Genomic_DNA"/>
</dbReference>